<accession>A0A9W8Y4W0</accession>
<dbReference type="InterPro" id="IPR029044">
    <property type="entry name" value="Nucleotide-diphossugar_trans"/>
</dbReference>
<dbReference type="EMBL" id="JAPEUY010000015">
    <property type="protein sequence ID" value="KAJ4365701.1"/>
    <property type="molecule type" value="Genomic_DNA"/>
</dbReference>
<keyword evidence="2" id="KW-0812">Transmembrane</keyword>
<keyword evidence="2" id="KW-1133">Transmembrane helix</keyword>
<evidence type="ECO:0000313" key="4">
    <source>
        <dbReference type="Proteomes" id="UP001140560"/>
    </source>
</evidence>
<keyword evidence="4" id="KW-1185">Reference proteome</keyword>
<evidence type="ECO:0000313" key="3">
    <source>
        <dbReference type="EMBL" id="KAJ4365701.1"/>
    </source>
</evidence>
<evidence type="ECO:0008006" key="5">
    <source>
        <dbReference type="Google" id="ProtNLM"/>
    </source>
</evidence>
<proteinExistence type="predicted"/>
<gene>
    <name evidence="3" type="ORF">N0V83_008321</name>
</gene>
<organism evidence="3 4">
    <name type="scientific">Neocucurbitaria cava</name>
    <dbReference type="NCBI Taxonomy" id="798079"/>
    <lineage>
        <taxon>Eukaryota</taxon>
        <taxon>Fungi</taxon>
        <taxon>Dikarya</taxon>
        <taxon>Ascomycota</taxon>
        <taxon>Pezizomycotina</taxon>
        <taxon>Dothideomycetes</taxon>
        <taxon>Pleosporomycetidae</taxon>
        <taxon>Pleosporales</taxon>
        <taxon>Pleosporineae</taxon>
        <taxon>Cucurbitariaceae</taxon>
        <taxon>Neocucurbitaria</taxon>
    </lineage>
</organism>
<reference evidence="3" key="1">
    <citation type="submission" date="2022-10" db="EMBL/GenBank/DDBJ databases">
        <title>Tapping the CABI collections for fungal endophytes: first genome assemblies for Collariella, Neodidymelliopsis, Ascochyta clinopodiicola, Didymella pomorum, Didymosphaeria variabile, Neocosmospora piperis and Neocucurbitaria cava.</title>
        <authorList>
            <person name="Hill R."/>
        </authorList>
    </citation>
    <scope>NUCLEOTIDE SEQUENCE</scope>
    <source>
        <strain evidence="3">IMI 356814</strain>
    </source>
</reference>
<dbReference type="Proteomes" id="UP001140560">
    <property type="component" value="Unassembled WGS sequence"/>
</dbReference>
<name>A0A9W8Y4W0_9PLEO</name>
<feature type="region of interest" description="Disordered" evidence="1">
    <location>
        <begin position="359"/>
        <end position="389"/>
    </location>
</feature>
<protein>
    <recommendedName>
        <fullName evidence="5">Glycosyltransferase family 8 protein</fullName>
    </recommendedName>
</protein>
<dbReference type="AlphaFoldDB" id="A0A9W8Y4W0"/>
<dbReference type="OrthoDB" id="2014201at2759"/>
<dbReference type="SUPFAM" id="SSF53448">
    <property type="entry name" value="Nucleotide-diphospho-sugar transferases"/>
    <property type="match status" value="1"/>
</dbReference>
<sequence>MRRKRSDELPRFVGDDEARSFRWRRKYTYYLVGFIFICWLWYPGRKTTSPSDDALNINWSNYAYSLYATDSTTLCHTLLLFDALARFGSKADRVLFYPEYWDTRVEDSKDRDSQLLVLARDKYKVKLQPVKLLVVEGRTRDEWTGTWDRSVTKFMAFSLGYYDRVIALDSDITLLDSLDELFTLPKTPIAMPRAYGTDSKPWPLSTMLMVIKPDIDEFDKCKNRIAGGGNNMLVKAHRFDMEIVNERFEDSALVLPHRPYALLTGEFRRHEHSAYLGNPDETWDAEKVFKEAKLVHFNDHPLKPWIMWPQKGLEEMQPDCDGSHEGSCAERRIWKHLYDDFRHRRRDICKLLSVPAPEWESIKGPTQNSTDGTGHAAPEAEEVVNASSG</sequence>
<evidence type="ECO:0000256" key="2">
    <source>
        <dbReference type="SAM" id="Phobius"/>
    </source>
</evidence>
<dbReference type="InterPro" id="IPR050587">
    <property type="entry name" value="GNT1/Glycosyltrans_8"/>
</dbReference>
<dbReference type="Gene3D" id="3.90.550.10">
    <property type="entry name" value="Spore Coat Polysaccharide Biosynthesis Protein SpsA, Chain A"/>
    <property type="match status" value="1"/>
</dbReference>
<keyword evidence="2" id="KW-0472">Membrane</keyword>
<comment type="caution">
    <text evidence="3">The sequence shown here is derived from an EMBL/GenBank/DDBJ whole genome shotgun (WGS) entry which is preliminary data.</text>
</comment>
<dbReference type="PANTHER" id="PTHR11183">
    <property type="entry name" value="GLYCOGENIN SUBFAMILY MEMBER"/>
    <property type="match status" value="1"/>
</dbReference>
<evidence type="ECO:0000256" key="1">
    <source>
        <dbReference type="SAM" id="MobiDB-lite"/>
    </source>
</evidence>
<feature type="transmembrane region" description="Helical" evidence="2">
    <location>
        <begin position="27"/>
        <end position="44"/>
    </location>
</feature>